<dbReference type="PANTHER" id="PTHR11361">
    <property type="entry name" value="DNA MISMATCH REPAIR PROTEIN MUTS FAMILY MEMBER"/>
    <property type="match status" value="1"/>
</dbReference>
<dbReference type="OrthoDB" id="276261at2759"/>
<dbReference type="AlphaFoldDB" id="A0A6J3M940"/>
<dbReference type="SMART" id="SM00534">
    <property type="entry name" value="MUTSac"/>
    <property type="match status" value="1"/>
</dbReference>
<evidence type="ECO:0000256" key="3">
    <source>
        <dbReference type="ARBA" id="ARBA00022840"/>
    </source>
</evidence>
<dbReference type="FunFam" id="3.40.50.300:FF:002054">
    <property type="entry name" value="DNA mismatch repair protein MSH4"/>
    <property type="match status" value="1"/>
</dbReference>
<reference evidence="8" key="2">
    <citation type="submission" date="2020-04" db="EMBL/GenBank/DDBJ databases">
        <authorList>
            <consortium name="NCBI Genome Project"/>
        </authorList>
    </citation>
    <scope>NUCLEOTIDE SEQUENCE</scope>
    <source>
        <strain evidence="8">CBS 342.82</strain>
    </source>
</reference>
<dbReference type="Gene3D" id="1.10.1420.10">
    <property type="match status" value="2"/>
</dbReference>
<evidence type="ECO:0000313" key="8">
    <source>
        <dbReference type="RefSeq" id="XP_033461414.1"/>
    </source>
</evidence>
<dbReference type="GO" id="GO:0030983">
    <property type="term" value="F:mismatched DNA binding"/>
    <property type="evidence" value="ECO:0007669"/>
    <property type="project" value="InterPro"/>
</dbReference>
<feature type="domain" description="DNA mismatch repair proteins mutS family" evidence="6">
    <location>
        <begin position="616"/>
        <end position="632"/>
    </location>
</feature>
<dbReference type="Pfam" id="PF05190">
    <property type="entry name" value="MutS_IV"/>
    <property type="match status" value="1"/>
</dbReference>
<dbReference type="InterPro" id="IPR000432">
    <property type="entry name" value="DNA_mismatch_repair_MutS_C"/>
</dbReference>
<dbReference type="Proteomes" id="UP000504637">
    <property type="component" value="Unplaced"/>
</dbReference>
<evidence type="ECO:0000256" key="1">
    <source>
        <dbReference type="ARBA" id="ARBA00006271"/>
    </source>
</evidence>
<keyword evidence="2" id="KW-0547">Nucleotide-binding</keyword>
<dbReference type="InterPro" id="IPR036678">
    <property type="entry name" value="MutS_con_dom_sf"/>
</dbReference>
<dbReference type="GO" id="GO:0007131">
    <property type="term" value="P:reciprocal meiotic recombination"/>
    <property type="evidence" value="ECO:0007669"/>
    <property type="project" value="TreeGrafter"/>
</dbReference>
<keyword evidence="7" id="KW-1185">Reference proteome</keyword>
<dbReference type="GO" id="GO:0005524">
    <property type="term" value="F:ATP binding"/>
    <property type="evidence" value="ECO:0007669"/>
    <property type="project" value="UniProtKB-KW"/>
</dbReference>
<dbReference type="SMART" id="SM00533">
    <property type="entry name" value="MUTSd"/>
    <property type="match status" value="1"/>
</dbReference>
<dbReference type="GO" id="GO:0140664">
    <property type="term" value="F:ATP-dependent DNA damage sensor activity"/>
    <property type="evidence" value="ECO:0007669"/>
    <property type="project" value="InterPro"/>
</dbReference>
<protein>
    <recommendedName>
        <fullName evidence="6">DNA mismatch repair proteins mutS family domain-containing protein</fullName>
    </recommendedName>
</protein>
<dbReference type="InterPro" id="IPR036187">
    <property type="entry name" value="DNA_mismatch_repair_MutS_sf"/>
</dbReference>
<reference evidence="8" key="1">
    <citation type="submission" date="2020-01" db="EMBL/GenBank/DDBJ databases">
        <authorList>
            <consortium name="DOE Joint Genome Institute"/>
            <person name="Haridas S."/>
            <person name="Albert R."/>
            <person name="Binder M."/>
            <person name="Bloem J."/>
            <person name="Labutti K."/>
            <person name="Salamov A."/>
            <person name="Andreopoulos B."/>
            <person name="Baker S.E."/>
            <person name="Barry K."/>
            <person name="Bills G."/>
            <person name="Bluhm B.H."/>
            <person name="Cannon C."/>
            <person name="Castanera R."/>
            <person name="Culley D.E."/>
            <person name="Daum C."/>
            <person name="Ezra D."/>
            <person name="Gonzalez J.B."/>
            <person name="Henrissat B."/>
            <person name="Kuo A."/>
            <person name="Liang C."/>
            <person name="Lipzen A."/>
            <person name="Lutzoni F."/>
            <person name="Magnuson J."/>
            <person name="Mondo S."/>
            <person name="Nolan M."/>
            <person name="Ohm R."/>
            <person name="Pangilinan J."/>
            <person name="Park H.-J."/>
            <person name="Ramirez L."/>
            <person name="Alfaro M."/>
            <person name="Sun H."/>
            <person name="Tritt A."/>
            <person name="Yoshinaga Y."/>
            <person name="Zwiers L.-H."/>
            <person name="Turgeon B.G."/>
            <person name="Goodwin S.B."/>
            <person name="Spatafora J.W."/>
            <person name="Crous P.W."/>
            <person name="Grigoriev I.V."/>
        </authorList>
    </citation>
    <scope>NUCLEOTIDE SEQUENCE</scope>
    <source>
        <strain evidence="8">CBS 342.82</strain>
    </source>
</reference>
<dbReference type="InterPro" id="IPR027417">
    <property type="entry name" value="P-loop_NTPase"/>
</dbReference>
<dbReference type="Gene3D" id="3.40.50.300">
    <property type="entry name" value="P-loop containing nucleotide triphosphate hydrolases"/>
    <property type="match status" value="1"/>
</dbReference>
<reference evidence="8" key="3">
    <citation type="submission" date="2025-08" db="UniProtKB">
        <authorList>
            <consortium name="RefSeq"/>
        </authorList>
    </citation>
    <scope>IDENTIFICATION</scope>
    <source>
        <strain evidence="8">CBS 342.82</strain>
    </source>
</reference>
<keyword evidence="4" id="KW-0238">DNA-binding</keyword>
<comment type="similarity">
    <text evidence="1">Belongs to the DNA mismatch repair MutS family.</text>
</comment>
<accession>A0A6J3M940</accession>
<name>A0A6J3M940_9PEZI</name>
<dbReference type="GO" id="GO:0005634">
    <property type="term" value="C:nucleus"/>
    <property type="evidence" value="ECO:0007669"/>
    <property type="project" value="TreeGrafter"/>
</dbReference>
<dbReference type="GO" id="GO:0006298">
    <property type="term" value="P:mismatch repair"/>
    <property type="evidence" value="ECO:0007669"/>
    <property type="project" value="InterPro"/>
</dbReference>
<dbReference type="InterPro" id="IPR007861">
    <property type="entry name" value="DNA_mismatch_repair_MutS_clamp"/>
</dbReference>
<organism evidence="8">
    <name type="scientific">Dissoconium aciculare CBS 342.82</name>
    <dbReference type="NCBI Taxonomy" id="1314786"/>
    <lineage>
        <taxon>Eukaryota</taxon>
        <taxon>Fungi</taxon>
        <taxon>Dikarya</taxon>
        <taxon>Ascomycota</taxon>
        <taxon>Pezizomycotina</taxon>
        <taxon>Dothideomycetes</taxon>
        <taxon>Dothideomycetidae</taxon>
        <taxon>Mycosphaerellales</taxon>
        <taxon>Dissoconiaceae</taxon>
        <taxon>Dissoconium</taxon>
    </lineage>
</organism>
<proteinExistence type="inferred from homology"/>
<dbReference type="GeneID" id="54366208"/>
<dbReference type="InterPro" id="IPR045076">
    <property type="entry name" value="MutS"/>
</dbReference>
<dbReference type="Pfam" id="PF05192">
    <property type="entry name" value="MutS_III"/>
    <property type="match status" value="1"/>
</dbReference>
<dbReference type="PANTHER" id="PTHR11361:SF21">
    <property type="entry name" value="MUTS PROTEIN HOMOLOG 4"/>
    <property type="match status" value="1"/>
</dbReference>
<evidence type="ECO:0000256" key="4">
    <source>
        <dbReference type="ARBA" id="ARBA00023125"/>
    </source>
</evidence>
<dbReference type="PROSITE" id="PS00486">
    <property type="entry name" value="DNA_MISMATCH_REPAIR_2"/>
    <property type="match status" value="1"/>
</dbReference>
<dbReference type="SUPFAM" id="SSF53150">
    <property type="entry name" value="DNA repair protein MutS, domain II"/>
    <property type="match status" value="1"/>
</dbReference>
<dbReference type="SUPFAM" id="SSF48334">
    <property type="entry name" value="DNA repair protein MutS, domain III"/>
    <property type="match status" value="1"/>
</dbReference>
<dbReference type="Pfam" id="PF05188">
    <property type="entry name" value="MutS_II"/>
    <property type="match status" value="1"/>
</dbReference>
<dbReference type="SUPFAM" id="SSF52540">
    <property type="entry name" value="P-loop containing nucleoside triphosphate hydrolases"/>
    <property type="match status" value="1"/>
</dbReference>
<dbReference type="FunFam" id="1.10.1420.10:FF:000013">
    <property type="entry name" value="mutS protein homolog 4"/>
    <property type="match status" value="1"/>
</dbReference>
<dbReference type="Gene3D" id="3.30.420.110">
    <property type="entry name" value="MutS, connector domain"/>
    <property type="match status" value="1"/>
</dbReference>
<dbReference type="Pfam" id="PF00488">
    <property type="entry name" value="MutS_V"/>
    <property type="match status" value="1"/>
</dbReference>
<dbReference type="RefSeq" id="XP_033461414.1">
    <property type="nucleotide sequence ID" value="XM_033608408.1"/>
</dbReference>
<dbReference type="InterPro" id="IPR007860">
    <property type="entry name" value="DNA_mmatch_repair_MutS_con_dom"/>
</dbReference>
<keyword evidence="5" id="KW-0469">Meiosis</keyword>
<dbReference type="InterPro" id="IPR007696">
    <property type="entry name" value="DNA_mismatch_repair_MutS_core"/>
</dbReference>
<keyword evidence="3" id="KW-0067">ATP-binding</keyword>
<dbReference type="PIRSF" id="PIRSF005813">
    <property type="entry name" value="MSH2"/>
    <property type="match status" value="1"/>
</dbReference>
<sequence>MSTSRPRTGVSTLGVENQEIVCALSESRGISPTVGLAFVNLDTSEAVLSQINDTQTYVKTIHKLSVFNPSSILIVASAANPKSKLFAIIEDSLEHLNCNIILLDRRYWAETTGLEYIDYLAFADDLESIKISIHGNYYAVCCCAAALKYVELGLGKRFPQRSLRINYEPSEGSMMIDLSTIHALELVQNLHISKSKDCLFGLMNHTQTPMGARLLRSNILQPLTNDATLAKRYEALEELSTKEDMFFAVRQAIKSFLDVDKILTQLILIPVRVRLKDTEQAVNNIIMLKHFIALVQPIFESLAGARSEMLRTVATICAPHNVEPVQILINDVINEDTTHAKLPLDLRNQRTYAVRSGVNGLLDVARQTYKESMSDALAHMAEVTEEYKLPLQTKFDSVRQFYFRIAVEDLDDRALPPIFINVYRRKNVIECQTLDLVKRNQKTGDAHVEVLLLSDQAVQELITNCRQHMEKLFKICESIALLDMLTSFAQLTTSHDYVRPQLGETLAIQKGRHPIREVIHRTKFIPNDIYATQQNRFQIITGCNMSGKSTYIRSVALIAIMAQIGSFVPAEYASVPITHQLFARISTDDNIEANVSTFAAEMREAAFILRNVDHRSMVIIDELGRGTSTRDGLAIALAIAEALVSSRALVWFATHFRELAEILSERNGVINLHLAVNLPPDQDRMEMLYRVSAGKVQEEHYGLKLAKVVTLPRDVIEQAEHIAGVLEAQTNKTKKYTRALIQARRRKLILNLKEHLIQAKEGKMNDQNLKEWLSELQKEFVVRMSALEEEARKV</sequence>
<evidence type="ECO:0000256" key="2">
    <source>
        <dbReference type="ARBA" id="ARBA00022741"/>
    </source>
</evidence>
<evidence type="ECO:0000259" key="6">
    <source>
        <dbReference type="PROSITE" id="PS00486"/>
    </source>
</evidence>
<evidence type="ECO:0000313" key="7">
    <source>
        <dbReference type="Proteomes" id="UP000504637"/>
    </source>
</evidence>
<dbReference type="InterPro" id="IPR011184">
    <property type="entry name" value="DNA_mismatch_repair_Msh2"/>
</dbReference>
<gene>
    <name evidence="8" type="ORF">K489DRAFT_430334</name>
</gene>
<evidence type="ECO:0000256" key="5">
    <source>
        <dbReference type="ARBA" id="ARBA00023254"/>
    </source>
</evidence>